<proteinExistence type="predicted"/>
<dbReference type="Pfam" id="PF00563">
    <property type="entry name" value="EAL"/>
    <property type="match status" value="1"/>
</dbReference>
<dbReference type="CDD" id="cd00130">
    <property type="entry name" value="PAS"/>
    <property type="match status" value="1"/>
</dbReference>
<reference evidence="5" key="1">
    <citation type="submission" date="2018-06" db="EMBL/GenBank/DDBJ databases">
        <authorList>
            <person name="Zhirakovskaya E."/>
        </authorList>
    </citation>
    <scope>NUCLEOTIDE SEQUENCE</scope>
</reference>
<dbReference type="SMART" id="SM00052">
    <property type="entry name" value="EAL"/>
    <property type="match status" value="1"/>
</dbReference>
<dbReference type="NCBIfam" id="TIGR00254">
    <property type="entry name" value="GGDEF"/>
    <property type="match status" value="1"/>
</dbReference>
<dbReference type="InterPro" id="IPR000014">
    <property type="entry name" value="PAS"/>
</dbReference>
<dbReference type="PANTHER" id="PTHR44757">
    <property type="entry name" value="DIGUANYLATE CYCLASE DGCP"/>
    <property type="match status" value="1"/>
</dbReference>
<gene>
    <name evidence="5" type="ORF">MNBD_GAMMA21-1382</name>
</gene>
<dbReference type="Gene3D" id="6.10.340.10">
    <property type="match status" value="1"/>
</dbReference>
<keyword evidence="1" id="KW-1133">Transmembrane helix</keyword>
<dbReference type="SUPFAM" id="SSF55785">
    <property type="entry name" value="PYP-like sensor domain (PAS domain)"/>
    <property type="match status" value="1"/>
</dbReference>
<feature type="transmembrane region" description="Helical" evidence="1">
    <location>
        <begin position="334"/>
        <end position="356"/>
    </location>
</feature>
<dbReference type="EMBL" id="UOFR01000058">
    <property type="protein sequence ID" value="VAW98249.1"/>
    <property type="molecule type" value="Genomic_DNA"/>
</dbReference>
<dbReference type="AlphaFoldDB" id="A0A3B1AIS0"/>
<dbReference type="NCBIfam" id="TIGR00229">
    <property type="entry name" value="sensory_box"/>
    <property type="match status" value="1"/>
</dbReference>
<evidence type="ECO:0000259" key="4">
    <source>
        <dbReference type="PROSITE" id="PS50887"/>
    </source>
</evidence>
<dbReference type="InterPro" id="IPR001633">
    <property type="entry name" value="EAL_dom"/>
</dbReference>
<keyword evidence="1" id="KW-0812">Transmembrane</keyword>
<sequence length="967" mass="110287">MTFAVKTLNGRFIIVAVIFLLSLLSLASYSFMLVQQAADQNYKKIQTNNLMSNSIHKIIEEVRAVESNLHQYSTFLSSTKLEELNHHLHTARKLAWAFVYIPEVKNDNQLSVMAFELASNVEKLNDVTVQYQKIMRDVESRYPAMPILLNELEPINREFSEAVELALQEGALTDFRPNVVQGDHYNVMQLFQEARYAWSMQVSWFRIFVANRMGAFGDPDVAMRNNLENRKLFIGNVVDTLDKLEVQNKKGLLGIQQEESIGQMRIAVDAYNKALERAIEIYLSDNWRADVALIQNSFQPVLYSLLEKAELIEELAHTSNQKAMVDSQKTATTLSWFIFIFTAIVFMMMFVVHVIFQRNIRRPVLKLANQMQSDQLGSTIDDNDGPGIEEIKKLINSYNEMRHQVYNRQRRLESILDNAAEGIITIDEQGCIETFNLAAQQLFNYKSNEVVGRGFDLLLNTDPIHEKENELKDLLRTGGLGEFKGAQELQALRKNDHEFVMSFKTSEMQIAGKRLFTAIVADVTERRAMIDHLQHLAEHDSLTSLFNRQYFNVTLEREFERAKRHEDSLCACIYIDLDNFKYINDTLGHLQGDRLLVGIANTLAARTRKSDILARLGGDEFALILVDVEKDQVKKVADNYRTAIAGYNFAVAGKHIDTGCSIGVAMYEPGIESKDAFLARADVACHMAKRGGRNRVHVFETKDKDRIDTFYNEMGWTRRIRHALENNGFVFSCQPILNVSDSSLFSHELLLRMLDTDTGEYILPSGFFDSAERFGLMPEIDRWVVEHAFEWLNMQPIQEGLCYFINLSGKSIGDPQVLDVIRASLSTLKVEAKSVVFEITEDVAIADLEKARNFLLELRSMGFKTALDDFGVGYSSFSYLRELDVDYVKIDGSFIGSMHEDELNYALVKAINDVCHILGKQTIAEYVQNEETMVMLKEIGVNYAQGYNIAVASDYDQHTIQFRLSGH</sequence>
<dbReference type="CDD" id="cd01949">
    <property type="entry name" value="GGDEF"/>
    <property type="match status" value="1"/>
</dbReference>
<dbReference type="InterPro" id="IPR035919">
    <property type="entry name" value="EAL_sf"/>
</dbReference>
<feature type="domain" description="GGDEF" evidence="4">
    <location>
        <begin position="568"/>
        <end position="701"/>
    </location>
</feature>
<dbReference type="InterPro" id="IPR029787">
    <property type="entry name" value="Nucleotide_cyclase"/>
</dbReference>
<dbReference type="Gene3D" id="3.30.450.20">
    <property type="entry name" value="PAS domain"/>
    <property type="match status" value="1"/>
</dbReference>
<dbReference type="SMART" id="SM00091">
    <property type="entry name" value="PAS"/>
    <property type="match status" value="1"/>
</dbReference>
<dbReference type="InterPro" id="IPR043128">
    <property type="entry name" value="Rev_trsase/Diguanyl_cyclase"/>
</dbReference>
<dbReference type="SMART" id="SM00267">
    <property type="entry name" value="GGDEF"/>
    <property type="match status" value="1"/>
</dbReference>
<feature type="domain" description="PAS" evidence="2">
    <location>
        <begin position="408"/>
        <end position="478"/>
    </location>
</feature>
<organism evidence="5">
    <name type="scientific">hydrothermal vent metagenome</name>
    <dbReference type="NCBI Taxonomy" id="652676"/>
    <lineage>
        <taxon>unclassified sequences</taxon>
        <taxon>metagenomes</taxon>
        <taxon>ecological metagenomes</taxon>
    </lineage>
</organism>
<dbReference type="Pfam" id="PF13426">
    <property type="entry name" value="PAS_9"/>
    <property type="match status" value="1"/>
</dbReference>
<evidence type="ECO:0000259" key="3">
    <source>
        <dbReference type="PROSITE" id="PS50883"/>
    </source>
</evidence>
<dbReference type="SUPFAM" id="SSF141868">
    <property type="entry name" value="EAL domain-like"/>
    <property type="match status" value="1"/>
</dbReference>
<dbReference type="Gene3D" id="3.30.70.270">
    <property type="match status" value="1"/>
</dbReference>
<accession>A0A3B1AIS0</accession>
<evidence type="ECO:0000313" key="5">
    <source>
        <dbReference type="EMBL" id="VAW98249.1"/>
    </source>
</evidence>
<evidence type="ECO:0000256" key="1">
    <source>
        <dbReference type="SAM" id="Phobius"/>
    </source>
</evidence>
<dbReference type="InterPro" id="IPR052155">
    <property type="entry name" value="Biofilm_reg_signaling"/>
</dbReference>
<dbReference type="InterPro" id="IPR035965">
    <property type="entry name" value="PAS-like_dom_sf"/>
</dbReference>
<dbReference type="CDD" id="cd01948">
    <property type="entry name" value="EAL"/>
    <property type="match status" value="1"/>
</dbReference>
<feature type="transmembrane region" description="Helical" evidence="1">
    <location>
        <begin position="12"/>
        <end position="34"/>
    </location>
</feature>
<keyword evidence="1" id="KW-0472">Membrane</keyword>
<dbReference type="PROSITE" id="PS50883">
    <property type="entry name" value="EAL"/>
    <property type="match status" value="1"/>
</dbReference>
<feature type="domain" description="EAL" evidence="3">
    <location>
        <begin position="713"/>
        <end position="966"/>
    </location>
</feature>
<dbReference type="PROSITE" id="PS50112">
    <property type="entry name" value="PAS"/>
    <property type="match status" value="1"/>
</dbReference>
<dbReference type="PROSITE" id="PS50887">
    <property type="entry name" value="GGDEF"/>
    <property type="match status" value="1"/>
</dbReference>
<dbReference type="PANTHER" id="PTHR44757:SF2">
    <property type="entry name" value="BIOFILM ARCHITECTURE MAINTENANCE PROTEIN MBAA"/>
    <property type="match status" value="1"/>
</dbReference>
<name>A0A3B1AIS0_9ZZZZ</name>
<dbReference type="FunFam" id="3.30.70.270:FF:000001">
    <property type="entry name" value="Diguanylate cyclase domain protein"/>
    <property type="match status" value="1"/>
</dbReference>
<evidence type="ECO:0000259" key="2">
    <source>
        <dbReference type="PROSITE" id="PS50112"/>
    </source>
</evidence>
<dbReference type="Pfam" id="PF00990">
    <property type="entry name" value="GGDEF"/>
    <property type="match status" value="1"/>
</dbReference>
<dbReference type="SUPFAM" id="SSF55073">
    <property type="entry name" value="Nucleotide cyclase"/>
    <property type="match status" value="1"/>
</dbReference>
<protein>
    <submittedName>
        <fullName evidence="5">Diguanylate cyclase/phosphodiesterase (GGDEF &amp; EAL domains) with PAS/PAC sensor(S)</fullName>
    </submittedName>
</protein>
<dbReference type="InterPro" id="IPR000160">
    <property type="entry name" value="GGDEF_dom"/>
</dbReference>
<dbReference type="Gene3D" id="3.20.20.450">
    <property type="entry name" value="EAL domain"/>
    <property type="match status" value="1"/>
</dbReference>